<organism evidence="7 8">
    <name type="scientific">Catellatospora bangladeshensis</name>
    <dbReference type="NCBI Taxonomy" id="310355"/>
    <lineage>
        <taxon>Bacteria</taxon>
        <taxon>Bacillati</taxon>
        <taxon>Actinomycetota</taxon>
        <taxon>Actinomycetes</taxon>
        <taxon>Micromonosporales</taxon>
        <taxon>Micromonosporaceae</taxon>
        <taxon>Catellatospora</taxon>
    </lineage>
</organism>
<dbReference type="Pfam" id="PF13519">
    <property type="entry name" value="VWA_2"/>
    <property type="match status" value="1"/>
</dbReference>
<evidence type="ECO:0000256" key="3">
    <source>
        <dbReference type="ARBA" id="ARBA00022989"/>
    </source>
</evidence>
<dbReference type="AlphaFoldDB" id="A0A8J3JKA8"/>
<dbReference type="SMART" id="SM00327">
    <property type="entry name" value="VWA"/>
    <property type="match status" value="1"/>
</dbReference>
<evidence type="ECO:0000256" key="2">
    <source>
        <dbReference type="ARBA" id="ARBA00022692"/>
    </source>
</evidence>
<dbReference type="InterPro" id="IPR036465">
    <property type="entry name" value="vWFA_dom_sf"/>
</dbReference>
<dbReference type="RefSeq" id="WP_203747160.1">
    <property type="nucleotide sequence ID" value="NZ_BONF01000019.1"/>
</dbReference>
<evidence type="ECO:0000256" key="4">
    <source>
        <dbReference type="ARBA" id="ARBA00023136"/>
    </source>
</evidence>
<proteinExistence type="predicted"/>
<evidence type="ECO:0000256" key="1">
    <source>
        <dbReference type="ARBA" id="ARBA00022475"/>
    </source>
</evidence>
<dbReference type="SUPFAM" id="SSF53300">
    <property type="entry name" value="vWA-like"/>
    <property type="match status" value="1"/>
</dbReference>
<reference evidence="7 8" key="1">
    <citation type="submission" date="2021-01" db="EMBL/GenBank/DDBJ databases">
        <title>Whole genome shotgun sequence of Catellatospora bangladeshensis NBRC 107357.</title>
        <authorList>
            <person name="Komaki H."/>
            <person name="Tamura T."/>
        </authorList>
    </citation>
    <scope>NUCLEOTIDE SEQUENCE [LARGE SCALE GENOMIC DNA]</scope>
    <source>
        <strain evidence="7 8">NBRC 107357</strain>
    </source>
</reference>
<evidence type="ECO:0000313" key="7">
    <source>
        <dbReference type="EMBL" id="GIF82253.1"/>
    </source>
</evidence>
<dbReference type="PANTHER" id="PTHR22550">
    <property type="entry name" value="SPORE GERMINATION PROTEIN"/>
    <property type="match status" value="1"/>
</dbReference>
<dbReference type="PROSITE" id="PS50234">
    <property type="entry name" value="VWFA"/>
    <property type="match status" value="1"/>
</dbReference>
<evidence type="ECO:0000256" key="5">
    <source>
        <dbReference type="SAM" id="Phobius"/>
    </source>
</evidence>
<keyword evidence="2 5" id="KW-0812">Transmembrane</keyword>
<evidence type="ECO:0000313" key="8">
    <source>
        <dbReference type="Proteomes" id="UP000601223"/>
    </source>
</evidence>
<evidence type="ECO:0000259" key="6">
    <source>
        <dbReference type="PROSITE" id="PS50234"/>
    </source>
</evidence>
<keyword evidence="4 5" id="KW-0472">Membrane</keyword>
<dbReference type="PANTHER" id="PTHR22550:SF5">
    <property type="entry name" value="LEUCINE ZIPPER PROTEIN 4"/>
    <property type="match status" value="1"/>
</dbReference>
<dbReference type="InterPro" id="IPR002035">
    <property type="entry name" value="VWF_A"/>
</dbReference>
<dbReference type="InterPro" id="IPR050768">
    <property type="entry name" value="UPF0353/GerABKA_families"/>
</dbReference>
<feature type="domain" description="VWFA" evidence="6">
    <location>
        <begin position="79"/>
        <end position="278"/>
    </location>
</feature>
<dbReference type="EMBL" id="BONF01000019">
    <property type="protein sequence ID" value="GIF82253.1"/>
    <property type="molecule type" value="Genomic_DNA"/>
</dbReference>
<accession>A0A8J3JKA8</accession>
<keyword evidence="1" id="KW-1003">Cell membrane</keyword>
<gene>
    <name evidence="7" type="ORF">Cba03nite_36020</name>
</gene>
<sequence length="318" mass="32790">MTVMYPPLLVFGLLLSAGLIAGYVLLRRSRANAPRATATGRSGLRRHLPYALMLAALPLLLAGLSRPQAELPVPRVSGTVVLVFDVSNSMAAEDVAPNRLAAAQTAANAFVEAQPDTVDIGVVMFGQGGLLTQAPTDDRRSVQAAISRLTPSGGTSLRQAILTALGAIVGEPVDLPAEDATELPDLGYWGSATIVVFSDGQDDAPADAEAAAMLAAGAGVRIETVGVGTVEGTTVEVDGYQVATALDEQLLTGLAAATGGEYHPARDAAALHDIGDAIDLRITTQPELVELTGPLAGIALLLLTLGGLLMIRWYGRIV</sequence>
<keyword evidence="8" id="KW-1185">Reference proteome</keyword>
<feature type="transmembrane region" description="Helical" evidence="5">
    <location>
        <begin position="47"/>
        <end position="65"/>
    </location>
</feature>
<dbReference type="Proteomes" id="UP000601223">
    <property type="component" value="Unassembled WGS sequence"/>
</dbReference>
<name>A0A8J3JKA8_9ACTN</name>
<comment type="caution">
    <text evidence="7">The sequence shown here is derived from an EMBL/GenBank/DDBJ whole genome shotgun (WGS) entry which is preliminary data.</text>
</comment>
<feature type="transmembrane region" description="Helical" evidence="5">
    <location>
        <begin position="6"/>
        <end position="26"/>
    </location>
</feature>
<dbReference type="Gene3D" id="3.40.50.410">
    <property type="entry name" value="von Willebrand factor, type A domain"/>
    <property type="match status" value="1"/>
</dbReference>
<feature type="transmembrane region" description="Helical" evidence="5">
    <location>
        <begin position="295"/>
        <end position="315"/>
    </location>
</feature>
<keyword evidence="3 5" id="KW-1133">Transmembrane helix</keyword>
<protein>
    <recommendedName>
        <fullName evidence="6">VWFA domain-containing protein</fullName>
    </recommendedName>
</protein>